<protein>
    <submittedName>
        <fullName evidence="1">SIMPL domain-containing protein</fullName>
    </submittedName>
</protein>
<dbReference type="EMBL" id="JACJPW010000142">
    <property type="protein sequence ID" value="MBD2185774.1"/>
    <property type="molecule type" value="Genomic_DNA"/>
</dbReference>
<dbReference type="PANTHER" id="PTHR34387:SF1">
    <property type="entry name" value="PERIPLASMIC IMMUNOGENIC PROTEIN"/>
    <property type="match status" value="1"/>
</dbReference>
<dbReference type="InterPro" id="IPR052022">
    <property type="entry name" value="26kDa_periplasmic_antigen"/>
</dbReference>
<reference evidence="1" key="1">
    <citation type="journal article" date="2015" name="ISME J.">
        <title>Draft Genome Sequence of Streptomyces incarnatus NRRL8089, which Produces the Nucleoside Antibiotic Sinefungin.</title>
        <authorList>
            <person name="Oshima K."/>
            <person name="Hattori M."/>
            <person name="Shimizu H."/>
            <person name="Fukuda K."/>
            <person name="Nemoto M."/>
            <person name="Inagaki K."/>
            <person name="Tamura T."/>
        </authorList>
    </citation>
    <scope>NUCLEOTIDE SEQUENCE</scope>
    <source>
        <strain evidence="1">FACHB-1375</strain>
    </source>
</reference>
<evidence type="ECO:0000313" key="1">
    <source>
        <dbReference type="EMBL" id="MBD2185774.1"/>
    </source>
</evidence>
<dbReference type="Gene3D" id="3.30.110.170">
    <property type="entry name" value="Protein of unknown function (DUF541), domain 1"/>
    <property type="match status" value="1"/>
</dbReference>
<dbReference type="AlphaFoldDB" id="A0A926VNK2"/>
<evidence type="ECO:0000313" key="2">
    <source>
        <dbReference type="Proteomes" id="UP000641646"/>
    </source>
</evidence>
<sequence length="243" mass="26594">MPQMLRFRSQFNMWSYFIALSLALGMVIDPVLAQEQPKPRILTVTGQGTVTIPTTITQVSLGVEVQGKTAGEVQQELARRSSAIVTLLRSRNVEKLQTTSITLNPTYSSDRDGVQRFTGYIGSNIVSFRINTELSGRLLDEAVQAGATRINEINFVAADDTIATARQQAIRNAIQDGQKQAEAALGALNFTRRDIINIQIDSDRFLPPPVNADFAARSANIAVTPVIGGERQVQAFVTLQISY</sequence>
<dbReference type="Gene3D" id="3.30.70.2970">
    <property type="entry name" value="Protein of unknown function (DUF541), domain 2"/>
    <property type="match status" value="1"/>
</dbReference>
<dbReference type="GO" id="GO:0006974">
    <property type="term" value="P:DNA damage response"/>
    <property type="evidence" value="ECO:0007669"/>
    <property type="project" value="TreeGrafter"/>
</dbReference>
<dbReference type="Pfam" id="PF04402">
    <property type="entry name" value="SIMPL"/>
    <property type="match status" value="1"/>
</dbReference>
<dbReference type="RefSeq" id="WP_190474403.1">
    <property type="nucleotide sequence ID" value="NZ_JACJPW010000142.1"/>
</dbReference>
<keyword evidence="2" id="KW-1185">Reference proteome</keyword>
<name>A0A926VNK2_9CYAN</name>
<proteinExistence type="predicted"/>
<organism evidence="1 2">
    <name type="scientific">Aerosakkonema funiforme FACHB-1375</name>
    <dbReference type="NCBI Taxonomy" id="2949571"/>
    <lineage>
        <taxon>Bacteria</taxon>
        <taxon>Bacillati</taxon>
        <taxon>Cyanobacteriota</taxon>
        <taxon>Cyanophyceae</taxon>
        <taxon>Oscillatoriophycideae</taxon>
        <taxon>Aerosakkonematales</taxon>
        <taxon>Aerosakkonemataceae</taxon>
        <taxon>Aerosakkonema</taxon>
    </lineage>
</organism>
<dbReference type="Proteomes" id="UP000641646">
    <property type="component" value="Unassembled WGS sequence"/>
</dbReference>
<comment type="caution">
    <text evidence="1">The sequence shown here is derived from an EMBL/GenBank/DDBJ whole genome shotgun (WGS) entry which is preliminary data.</text>
</comment>
<accession>A0A926VNK2</accession>
<reference evidence="1" key="2">
    <citation type="submission" date="2020-08" db="EMBL/GenBank/DDBJ databases">
        <authorList>
            <person name="Chen M."/>
            <person name="Teng W."/>
            <person name="Zhao L."/>
            <person name="Hu C."/>
            <person name="Zhou Y."/>
            <person name="Han B."/>
            <person name="Song L."/>
            <person name="Shu W."/>
        </authorList>
    </citation>
    <scope>NUCLEOTIDE SEQUENCE</scope>
    <source>
        <strain evidence="1">FACHB-1375</strain>
    </source>
</reference>
<gene>
    <name evidence="1" type="ORF">H6G03_32720</name>
</gene>
<dbReference type="InterPro" id="IPR007497">
    <property type="entry name" value="SIMPL/DUF541"/>
</dbReference>
<dbReference type="PANTHER" id="PTHR34387">
    <property type="entry name" value="SLR1258 PROTEIN"/>
    <property type="match status" value="1"/>
</dbReference>